<evidence type="ECO:0000313" key="1">
    <source>
        <dbReference type="EMBL" id="CAB4135895.1"/>
    </source>
</evidence>
<dbReference type="EMBL" id="LR798394">
    <property type="protein sequence ID" value="CAB5228520.1"/>
    <property type="molecule type" value="Genomic_DNA"/>
</dbReference>
<name>A0A6J7XCD2_9CAUD</name>
<protein>
    <submittedName>
        <fullName evidence="2">Uncharacterized protein</fullName>
    </submittedName>
</protein>
<evidence type="ECO:0000313" key="2">
    <source>
        <dbReference type="EMBL" id="CAB5228520.1"/>
    </source>
</evidence>
<accession>A0A6J7XCD2</accession>
<sequence length="75" mass="8428">MTSKYGETGTRYEIGGGEIFVDEKFIVSTLMALIYAVSESDKYEADKIEYLAGKIYDEIKEVESDDTERTTDTPA</sequence>
<organism evidence="2">
    <name type="scientific">uncultured Caudovirales phage</name>
    <dbReference type="NCBI Taxonomy" id="2100421"/>
    <lineage>
        <taxon>Viruses</taxon>
        <taxon>Duplodnaviria</taxon>
        <taxon>Heunggongvirae</taxon>
        <taxon>Uroviricota</taxon>
        <taxon>Caudoviricetes</taxon>
        <taxon>Peduoviridae</taxon>
        <taxon>Maltschvirus</taxon>
        <taxon>Maltschvirus maltsch</taxon>
    </lineage>
</organism>
<dbReference type="EMBL" id="LR796315">
    <property type="protein sequence ID" value="CAB4135895.1"/>
    <property type="molecule type" value="Genomic_DNA"/>
</dbReference>
<gene>
    <name evidence="2" type="ORF">UFOVP1549_28</name>
    <name evidence="1" type="ORF">UFOVP303_5</name>
</gene>
<proteinExistence type="predicted"/>
<reference evidence="2" key="1">
    <citation type="submission" date="2020-05" db="EMBL/GenBank/DDBJ databases">
        <authorList>
            <person name="Chiriac C."/>
            <person name="Salcher M."/>
            <person name="Ghai R."/>
            <person name="Kavagutti S V."/>
        </authorList>
    </citation>
    <scope>NUCLEOTIDE SEQUENCE</scope>
</reference>